<gene>
    <name evidence="3" type="ORF">DNG_07101</name>
</gene>
<keyword evidence="4" id="KW-1185">Reference proteome</keyword>
<sequence>MDEDLPIALRRTRRTATIRPEPTPDALPTVQTPRRAKRRVRFSDPGPVRRGADLSTGLTPMVRRTSLGNPRRRTSTSTHRPGSGAGVTDSPVEELTFVPIRQVLSGRVQRRLRRNGLSEEMNTIEAERRQRERKAREEVEELKARLKEKDLEIYNLQNETVVIDSERIWDLEKQVADLREELAGRANHENSAACYDWTTVARDPFADEYTTVADGDFGDATMADIQCSTPSRAARASFPSPPLTSPAVPMTPSSRYDIAETPRPTPGPTPMAHAGVQTSFTFDSEKEGLEEEVASLQLEMAKLTSTLEGYASLVGRLNERLSPYAAEPDADASIPVSADEEVERRIGALFTDLSDRTAALLELTASLSGLGFAGDDAPSIVASLASGFRAARLELEYLSPGESTLPLSSRGAEVLDLLLERLRDLSKRAVEDEATIDEYHALEQSLRKQLSARVQVMDELRKELAGAQELAEERGKRVEELEVGVSRLRGAVDGYVRDMGELERLVQRQEAEAREKDEGIVEREGRIAGLEAGLGEKTTREEQLLAQVADLEARYAEGVALTEKLGAEVSSLEEARSAMNQRHGAALALRDARVAELRGEIDRLSGSLRAAHATIKTLRVDKERLEGRMVEERGRARGVMDGVKGELQRVLRMSEELFGEGEAARQADGEREDGEENSGKGTRPSGLLSGGLARRRSSRKRPDSGLGLLEEDEVDF</sequence>
<evidence type="ECO:0000313" key="3">
    <source>
        <dbReference type="EMBL" id="SPO04416.1"/>
    </source>
</evidence>
<dbReference type="PANTHER" id="PTHR18937">
    <property type="entry name" value="STRUCTURAL MAINTENANCE OF CHROMOSOMES SMC FAMILY MEMBER"/>
    <property type="match status" value="1"/>
</dbReference>
<proteinExistence type="predicted"/>
<comment type="caution">
    <text evidence="3">The sequence shown here is derived from an EMBL/GenBank/DDBJ whole genome shotgun (WGS) entry which is preliminary data.</text>
</comment>
<name>A0AAE8N0X7_9PEZI</name>
<dbReference type="EMBL" id="ONZQ02000010">
    <property type="protein sequence ID" value="SPO04416.1"/>
    <property type="molecule type" value="Genomic_DNA"/>
</dbReference>
<feature type="region of interest" description="Disordered" evidence="2">
    <location>
        <begin position="232"/>
        <end position="252"/>
    </location>
</feature>
<evidence type="ECO:0000256" key="2">
    <source>
        <dbReference type="SAM" id="MobiDB-lite"/>
    </source>
</evidence>
<keyword evidence="1" id="KW-0175">Coiled coil</keyword>
<reference evidence="3" key="1">
    <citation type="submission" date="2018-03" db="EMBL/GenBank/DDBJ databases">
        <authorList>
            <person name="Guldener U."/>
        </authorList>
    </citation>
    <scope>NUCLEOTIDE SEQUENCE</scope>
</reference>
<feature type="region of interest" description="Disordered" evidence="2">
    <location>
        <begin position="14"/>
        <end position="90"/>
    </location>
</feature>
<dbReference type="AlphaFoldDB" id="A0AAE8N0X7"/>
<evidence type="ECO:0000313" key="4">
    <source>
        <dbReference type="Proteomes" id="UP001187682"/>
    </source>
</evidence>
<organism evidence="3 4">
    <name type="scientific">Cephalotrichum gorgonifer</name>
    <dbReference type="NCBI Taxonomy" id="2041049"/>
    <lineage>
        <taxon>Eukaryota</taxon>
        <taxon>Fungi</taxon>
        <taxon>Dikarya</taxon>
        <taxon>Ascomycota</taxon>
        <taxon>Pezizomycotina</taxon>
        <taxon>Sordariomycetes</taxon>
        <taxon>Hypocreomycetidae</taxon>
        <taxon>Microascales</taxon>
        <taxon>Microascaceae</taxon>
        <taxon>Cephalotrichum</taxon>
    </lineage>
</organism>
<evidence type="ECO:0000256" key="1">
    <source>
        <dbReference type="SAM" id="Coils"/>
    </source>
</evidence>
<feature type="coiled-coil region" evidence="1">
    <location>
        <begin position="114"/>
        <end position="159"/>
    </location>
</feature>
<dbReference type="Proteomes" id="UP001187682">
    <property type="component" value="Unassembled WGS sequence"/>
</dbReference>
<feature type="coiled-coil region" evidence="1">
    <location>
        <begin position="457"/>
        <end position="512"/>
    </location>
</feature>
<protein>
    <submittedName>
        <fullName evidence="3">Uncharacterized protein</fullName>
    </submittedName>
</protein>
<accession>A0AAE8N0X7</accession>
<feature type="region of interest" description="Disordered" evidence="2">
    <location>
        <begin position="658"/>
        <end position="716"/>
    </location>
</feature>